<dbReference type="InterPro" id="IPR047971">
    <property type="entry name" value="ExeM-like"/>
</dbReference>
<keyword evidence="1" id="KW-0732">Signal</keyword>
<dbReference type="GO" id="GO:0003824">
    <property type="term" value="F:catalytic activity"/>
    <property type="evidence" value="ECO:0007669"/>
    <property type="project" value="InterPro"/>
</dbReference>
<dbReference type="InterPro" id="IPR005135">
    <property type="entry name" value="Endo/exonuclease/phosphatase"/>
</dbReference>
<protein>
    <submittedName>
        <fullName evidence="3">Putative extracellular nuclease</fullName>
    </submittedName>
</protein>
<organism evidence="3 4">
    <name type="scientific">Microbacterium thalassium</name>
    <dbReference type="NCBI Taxonomy" id="362649"/>
    <lineage>
        <taxon>Bacteria</taxon>
        <taxon>Bacillati</taxon>
        <taxon>Actinomycetota</taxon>
        <taxon>Actinomycetes</taxon>
        <taxon>Micrococcales</taxon>
        <taxon>Microbacteriaceae</taxon>
        <taxon>Microbacterium</taxon>
    </lineage>
</organism>
<comment type="caution">
    <text evidence="3">The sequence shown here is derived from an EMBL/GenBank/DDBJ whole genome shotgun (WGS) entry which is preliminary data.</text>
</comment>
<name>A0A7X0FMV9_9MICO</name>
<reference evidence="3 4" key="1">
    <citation type="submission" date="2020-08" db="EMBL/GenBank/DDBJ databases">
        <title>Sequencing the genomes of 1000 actinobacteria strains.</title>
        <authorList>
            <person name="Klenk H.-P."/>
        </authorList>
    </citation>
    <scope>NUCLEOTIDE SEQUENCE [LARGE SCALE GENOMIC DNA]</scope>
    <source>
        <strain evidence="3 4">DSM 12511</strain>
    </source>
</reference>
<evidence type="ECO:0000256" key="1">
    <source>
        <dbReference type="SAM" id="SignalP"/>
    </source>
</evidence>
<dbReference type="Proteomes" id="UP000537775">
    <property type="component" value="Unassembled WGS sequence"/>
</dbReference>
<evidence type="ECO:0000313" key="4">
    <source>
        <dbReference type="Proteomes" id="UP000537775"/>
    </source>
</evidence>
<dbReference type="PANTHER" id="PTHR42834:SF1">
    <property type="entry name" value="ENDONUCLEASE_EXONUCLEASE_PHOSPHATASE FAMILY PROTEIN (AFU_ORTHOLOGUE AFUA_3G09210)"/>
    <property type="match status" value="1"/>
</dbReference>
<dbReference type="EMBL" id="JACHML010000001">
    <property type="protein sequence ID" value="MBB6389902.1"/>
    <property type="molecule type" value="Genomic_DNA"/>
</dbReference>
<sequence length="1122" mass="116895">MPVNRRATAVAATAFVSLALIGVPPAQAATGDPVLINEVLMSTDSTDVEYLELYGTPGASLAGLSILDVEGDIESPQGRIDRRLDLPSDAVLGPNGYYLIANTLTADTYGVAPDLEIANNFFENSTSTVALVQTASLGTKAVGDLVDDTITVVDGFASTDGGAGDAGYFGLPVLGPDGSYFPAGWGRVVAGVDTDTAADWELLDFSLDSPPNTPTAAAPLLVINAALVSTDGSDAEYVELYGTPGTSLEGLAIVDIESDDISSNGQIQHYFELPAGAAIGDNGFYLLANEIAANAFGIVPNASLPSNALENSSLTIGLVVVDDLGAGYLDTLPADAPAIDAVGITDGGLTDSFFFGAPVVGPDGPYLPAGVRRVATGVDTDTVADWEFLTFRPITDDINVPTAGTGDTGETIEVFIHDVQGDTDTSPLVGRSVTVEGVVVGDNEGAYPTLRGFFVQEEDAEADSDPTTSEGIFVYNFSNDSVSLGDLVQVTGAVSEFNGLTEITADVITVVESGVDLPTPATIEFPLASVDAMEAYEGMAGTLPQELVMSEYFNYDRFGEVVVALPSLADTDRVMNPTAVYAPDDPAAAELRDLNLRSRITIDDGNSSQNPDVNIHPVNREPFSLENSFRGGDTVTGLTGPITYSFGLYRILPYGDGDGYDTYVRTEAPAEPEDVGGDLRVASLNALNYFVSLDTADTCGPTEDQDCRGADDREEFERQHAKLINALVGLDADVVGLVEIENTPGVEALATIVDGEDGPDGDGSGLPGLNDLLGEGTYDYVAAGDDSVVGTDAIKVGVIYRTAAVTPYGASASLDTPGFLDPLDSGVNKNRAAVAQSFVENASGEVFSVAVNHLKSKGSECGEAGEGGLTGSCNDTRTAAAGALADWIAGDPTGSGDADWLILGDLNSYDKEAPIVVLQDAGFTDLVGAYQGEYAYSYVFDGEVGYLDYVMSSETATAQVTGATEWHINADEPDILDYDTGFKSSVQDTFFDPTTPFRASDHDAALIGLDLDGGLGEFDVTADPGSLWPPNHKMRSISLTVDPDDLAVAAVSAVSSEADCCLGDDDLPNDIGIADGELSVRAERYATQGRTYTVTAAVTDGVQVVVVDDVEILVPHSRGRAR</sequence>
<feature type="chain" id="PRO_5030662653" evidence="1">
    <location>
        <begin position="29"/>
        <end position="1122"/>
    </location>
</feature>
<dbReference type="NCBIfam" id="NF033681">
    <property type="entry name" value="ExeM_NucH_DNase"/>
    <property type="match status" value="1"/>
</dbReference>
<feature type="signal peptide" evidence="1">
    <location>
        <begin position="1"/>
        <end position="28"/>
    </location>
</feature>
<proteinExistence type="predicted"/>
<gene>
    <name evidence="3" type="ORF">HD594_000215</name>
</gene>
<dbReference type="Gene3D" id="3.60.10.10">
    <property type="entry name" value="Endonuclease/exonuclease/phosphatase"/>
    <property type="match status" value="1"/>
</dbReference>
<dbReference type="PANTHER" id="PTHR42834">
    <property type="entry name" value="ENDONUCLEASE/EXONUCLEASE/PHOSPHATASE FAMILY PROTEIN (AFU_ORTHOLOGUE AFUA_3G09210)"/>
    <property type="match status" value="1"/>
</dbReference>
<dbReference type="InterPro" id="IPR036691">
    <property type="entry name" value="Endo/exonu/phosph_ase_sf"/>
</dbReference>
<dbReference type="SUPFAM" id="SSF56219">
    <property type="entry name" value="DNase I-like"/>
    <property type="match status" value="1"/>
</dbReference>
<dbReference type="Pfam" id="PF03372">
    <property type="entry name" value="Exo_endo_phos"/>
    <property type="match status" value="1"/>
</dbReference>
<feature type="domain" description="Endonuclease/exonuclease/phosphatase" evidence="2">
    <location>
        <begin position="714"/>
        <end position="1002"/>
    </location>
</feature>
<evidence type="ECO:0000313" key="3">
    <source>
        <dbReference type="EMBL" id="MBB6389902.1"/>
    </source>
</evidence>
<dbReference type="RefSeq" id="WP_184749180.1">
    <property type="nucleotide sequence ID" value="NZ_BAAAJR010000008.1"/>
</dbReference>
<accession>A0A7X0FMV9</accession>
<dbReference type="AlphaFoldDB" id="A0A7X0FMV9"/>
<evidence type="ECO:0000259" key="2">
    <source>
        <dbReference type="Pfam" id="PF03372"/>
    </source>
</evidence>
<dbReference type="CDD" id="cd04486">
    <property type="entry name" value="YhcR_OBF_like"/>
    <property type="match status" value="1"/>
</dbReference>
<keyword evidence="4" id="KW-1185">Reference proteome</keyword>